<dbReference type="VEuPathDB" id="MicrosporidiaDB:TUBRATIS_16690"/>
<name>A0A437AL77_9MICR</name>
<dbReference type="AlphaFoldDB" id="A0A437AL77"/>
<gene>
    <name evidence="1" type="ORF">TUBRATIS_16690</name>
</gene>
<keyword evidence="2" id="KW-1185">Reference proteome</keyword>
<reference evidence="1 2" key="1">
    <citation type="submission" date="2018-10" db="EMBL/GenBank/DDBJ databases">
        <title>Draft genome sequence of the microsporidian Tubulinosema ratisbonensis.</title>
        <authorList>
            <person name="Polonais V."/>
            <person name="Peyretaillade E."/>
            <person name="Niehus S."/>
            <person name="Wawrzyniak I."/>
            <person name="Franchet A."/>
            <person name="Gaspin C."/>
            <person name="Reichstadt M."/>
            <person name="Belser C."/>
            <person name="Labadie K."/>
            <person name="Delbac F."/>
            <person name="Ferrandon D."/>
        </authorList>
    </citation>
    <scope>NUCLEOTIDE SEQUENCE [LARGE SCALE GENOMIC DNA]</scope>
    <source>
        <strain evidence="1 2">Franzen</strain>
    </source>
</reference>
<dbReference type="OrthoDB" id="10432393at2759"/>
<dbReference type="Proteomes" id="UP000282876">
    <property type="component" value="Unassembled WGS sequence"/>
</dbReference>
<evidence type="ECO:0000313" key="2">
    <source>
        <dbReference type="Proteomes" id="UP000282876"/>
    </source>
</evidence>
<protein>
    <submittedName>
        <fullName evidence="1">Uncharacterized protein</fullName>
    </submittedName>
</protein>
<evidence type="ECO:0000313" key="1">
    <source>
        <dbReference type="EMBL" id="RVD91859.1"/>
    </source>
</evidence>
<sequence length="154" mass="18604">MIMIEELVKENTLIELCTMPNKQIYSFFNKESNLIIVDCNLNFYLSGFVTNFIFDINDLFIFLEKQTNKTIIIDYLNFYFDQVNNPLIIFNNLWECVYKGNKIIIINHFHEYKKNLQSKHMSLYNKMCTHKITYKNEFILQKNKEFKLINLKSL</sequence>
<comment type="caution">
    <text evidence="1">The sequence shown here is derived from an EMBL/GenBank/DDBJ whole genome shotgun (WGS) entry which is preliminary data.</text>
</comment>
<dbReference type="EMBL" id="RCSS01000388">
    <property type="protein sequence ID" value="RVD91859.1"/>
    <property type="molecule type" value="Genomic_DNA"/>
</dbReference>
<proteinExistence type="predicted"/>
<organism evidence="1 2">
    <name type="scientific">Tubulinosema ratisbonensis</name>
    <dbReference type="NCBI Taxonomy" id="291195"/>
    <lineage>
        <taxon>Eukaryota</taxon>
        <taxon>Fungi</taxon>
        <taxon>Fungi incertae sedis</taxon>
        <taxon>Microsporidia</taxon>
        <taxon>Tubulinosematoidea</taxon>
        <taxon>Tubulinosematidae</taxon>
        <taxon>Tubulinosema</taxon>
    </lineage>
</organism>
<accession>A0A437AL77</accession>